<gene>
    <name evidence="3" type="ordered locus">PMT9312_0053</name>
</gene>
<sequence length="327" mass="37781">MLYLNRLVKKKVGLGTWSWGNKLFWNYKSANDDDLRETYNEALKRGIDLIDTADSYGTGNIQGRSESLIGKFFLDTPSANKKRMQVATKLAPYPWRIGDRGFNKPFLKSLERLNHKLDIVQLHWSTAKYNPWQELGLLNNLCDLKDQGFNFQIGLSNIGPQRLTKLINYLGIRGQKLKSVQIQFSLLAPDLEKQYKVKNICEENNIDFLAYSPLSFGILCIDPDKDENKENSFIRNALFENYKKPTYELRSCLKRIANKRTVSQAQVAINWCCYQGTIPLVGMRKKSQVVDVSNVFNWNLNKDEFKELQEVSENCLKKMPKNPFSSI</sequence>
<dbReference type="SUPFAM" id="SSF51430">
    <property type="entry name" value="NAD(P)-linked oxidoreductase"/>
    <property type="match status" value="1"/>
</dbReference>
<name>Q31DD1_PROM9</name>
<evidence type="ECO:0000259" key="2">
    <source>
        <dbReference type="Pfam" id="PF00248"/>
    </source>
</evidence>
<proteinExistence type="predicted"/>
<evidence type="ECO:0000313" key="4">
    <source>
        <dbReference type="Proteomes" id="UP000002715"/>
    </source>
</evidence>
<dbReference type="STRING" id="74546.PMT9312_0053"/>
<reference evidence="4" key="1">
    <citation type="submission" date="2005-07" db="EMBL/GenBank/DDBJ databases">
        <title>Complete sequence of Prochlorococcus marinus str. MIT 9312.</title>
        <authorList>
            <consortium name="US DOE Joint Genome Institute"/>
            <person name="Copeland A."/>
            <person name="Lucas S."/>
            <person name="Lapidus A."/>
            <person name="Barry K."/>
            <person name="Detter J.C."/>
            <person name="Glavina T."/>
            <person name="Hammon N."/>
            <person name="Israni S."/>
            <person name="Pitluck S."/>
            <person name="Thiel J."/>
            <person name="Schmutz J."/>
            <person name="Larimer F."/>
            <person name="Land M."/>
            <person name="Kyrpides N."/>
            <person name="Lykidis A."/>
            <person name="Richardson P."/>
        </authorList>
    </citation>
    <scope>NUCLEOTIDE SEQUENCE [LARGE SCALE GENOMIC DNA]</scope>
    <source>
        <strain evidence="4">MIT 9312</strain>
    </source>
</reference>
<evidence type="ECO:0000256" key="1">
    <source>
        <dbReference type="ARBA" id="ARBA00023002"/>
    </source>
</evidence>
<dbReference type="HOGENOM" id="CLU_023205_2_3_3"/>
<protein>
    <submittedName>
        <fullName evidence="3">Aldo/keto reductase family</fullName>
    </submittedName>
</protein>
<keyword evidence="1" id="KW-0560">Oxidoreductase</keyword>
<evidence type="ECO:0000313" key="3">
    <source>
        <dbReference type="EMBL" id="ABB49114.1"/>
    </source>
</evidence>
<dbReference type="InterPro" id="IPR050523">
    <property type="entry name" value="AKR_Detox_Biosynth"/>
</dbReference>
<dbReference type="eggNOG" id="COG0667">
    <property type="taxonomic scope" value="Bacteria"/>
</dbReference>
<dbReference type="InterPro" id="IPR023210">
    <property type="entry name" value="NADP_OxRdtase_dom"/>
</dbReference>
<dbReference type="GO" id="GO:0016491">
    <property type="term" value="F:oxidoreductase activity"/>
    <property type="evidence" value="ECO:0007669"/>
    <property type="project" value="UniProtKB-KW"/>
</dbReference>
<dbReference type="Pfam" id="PF00248">
    <property type="entry name" value="Aldo_ket_red"/>
    <property type="match status" value="1"/>
</dbReference>
<feature type="domain" description="NADP-dependent oxidoreductase" evidence="2">
    <location>
        <begin position="11"/>
        <end position="312"/>
    </location>
</feature>
<dbReference type="KEGG" id="pmi:PMT9312_0053"/>
<accession>Q31DD1</accession>
<dbReference type="PANTHER" id="PTHR43364">
    <property type="entry name" value="NADH-SPECIFIC METHYLGLYOXAL REDUCTASE-RELATED"/>
    <property type="match status" value="1"/>
</dbReference>
<dbReference type="AlphaFoldDB" id="Q31DD1"/>
<dbReference type="PANTHER" id="PTHR43364:SF4">
    <property type="entry name" value="NAD(P)-LINKED OXIDOREDUCTASE SUPERFAMILY PROTEIN"/>
    <property type="match status" value="1"/>
</dbReference>
<dbReference type="Proteomes" id="UP000002715">
    <property type="component" value="Chromosome"/>
</dbReference>
<organism evidence="3 4">
    <name type="scientific">Prochlorococcus marinus (strain MIT 9312)</name>
    <dbReference type="NCBI Taxonomy" id="74546"/>
    <lineage>
        <taxon>Bacteria</taxon>
        <taxon>Bacillati</taxon>
        <taxon>Cyanobacteriota</taxon>
        <taxon>Cyanophyceae</taxon>
        <taxon>Synechococcales</taxon>
        <taxon>Prochlorococcaceae</taxon>
        <taxon>Prochlorococcus</taxon>
    </lineage>
</organism>
<dbReference type="InterPro" id="IPR036812">
    <property type="entry name" value="NAD(P)_OxRdtase_dom_sf"/>
</dbReference>
<dbReference type="EMBL" id="CP000111">
    <property type="protein sequence ID" value="ABB49114.1"/>
    <property type="molecule type" value="Genomic_DNA"/>
</dbReference>
<dbReference type="Gene3D" id="3.20.20.100">
    <property type="entry name" value="NADP-dependent oxidoreductase domain"/>
    <property type="match status" value="1"/>
</dbReference>